<dbReference type="InterPro" id="IPR052895">
    <property type="entry name" value="HetReg/Transcr_Mod"/>
</dbReference>
<proteinExistence type="predicted"/>
<reference evidence="4" key="1">
    <citation type="journal article" date="2016" name="Genome Announc.">
        <title>Draft genome sequence of Aspergillus niger strain An76.</title>
        <authorList>
            <person name="Gong W."/>
            <person name="Cheng Z."/>
            <person name="Zhang H."/>
            <person name="Liu L."/>
            <person name="Gao P."/>
            <person name="Wang L."/>
        </authorList>
    </citation>
    <scope>NUCLEOTIDE SEQUENCE [LARGE SCALE GENOMIC DNA]</scope>
    <source>
        <strain evidence="4">An76</strain>
    </source>
</reference>
<dbReference type="EMBL" id="BCMY01000004">
    <property type="protein sequence ID" value="GAQ39228.1"/>
    <property type="molecule type" value="Genomic_DNA"/>
</dbReference>
<dbReference type="Proteomes" id="UP000068243">
    <property type="component" value="Unassembled WGS sequence"/>
</dbReference>
<comment type="caution">
    <text evidence="3">The sequence shown here is derived from an EMBL/GenBank/DDBJ whole genome shotgun (WGS) entry which is preliminary data.</text>
</comment>
<sequence length="668" mass="74671">MPQYCELKKPLSELDGITLDLSNVVTKRFRFIVIDSLLNDQVLEITSFSALPTDGNRFATISYPWQGLDPLESPSLGQFLVKGAEGGGSISVNVLRTCCRAARQPRHRISPCDLLWIDRLCIKQQDEEDKHWQIRQMFDIYKSCAMCLVLPGGLRRLIKLTERSTWAQRAWTLQEAVAPPVVFVVFEWKFPKSVFAAMCEPVEVLEPFHSGTLSLKGLIMAARTNLKMVFVLPHPEDPVYNAIQEERERIYELESKLEAERGRSKSDLGDQGCSPEIDAVSQRSLTDEAELDSESSLSEIDNESQEWSTADSEVESRGASSDASSDEPDEYEGYMHDQSDNCSDVSTRHESAPPSLKKGMYTSALWIPPANTLFTRELDILESRVSLFGINLKAQTITQKQAYLLWLTEDASREVREEDFGQLQLQVALWKGAWIRSSSRPVDMVFSIMGMFGVSLDPSKFHKNDRAGATLALASAALKRGKSAAWMGAYLELDPCPIMSSFPLMPSTSEIGGCTIQTASGLMNVEDLVDVENVVFTGASGTLDSQGYLHFKNKACPLDWSGESSGWSDKDHIPVPSGAWVLRQSKKFETRYHAIRIGGQTSLVPGPETKLGFIDPVVLYIVERHSRNPDRWHRISHARVTEKFIADWEEYELAIGGPNEFGPLSIVQ</sequence>
<dbReference type="PANTHER" id="PTHR24148">
    <property type="entry name" value="ANKYRIN REPEAT DOMAIN-CONTAINING PROTEIN 39 HOMOLOG-RELATED"/>
    <property type="match status" value="1"/>
</dbReference>
<evidence type="ECO:0000259" key="2">
    <source>
        <dbReference type="Pfam" id="PF06985"/>
    </source>
</evidence>
<feature type="domain" description="Heterokaryon incompatibility" evidence="2">
    <location>
        <begin position="58"/>
        <end position="150"/>
    </location>
</feature>
<evidence type="ECO:0000313" key="4">
    <source>
        <dbReference type="Proteomes" id="UP000068243"/>
    </source>
</evidence>
<feature type="region of interest" description="Disordered" evidence="1">
    <location>
        <begin position="260"/>
        <end position="355"/>
    </location>
</feature>
<dbReference type="Pfam" id="PF06985">
    <property type="entry name" value="HET"/>
    <property type="match status" value="1"/>
</dbReference>
<accession>A0A124BWG6</accession>
<dbReference type="OrthoDB" id="5125733at2759"/>
<dbReference type="AlphaFoldDB" id="A0A124BWG6"/>
<name>A0A124BWG6_ASPNG</name>
<organism evidence="3 4">
    <name type="scientific">Aspergillus niger</name>
    <dbReference type="NCBI Taxonomy" id="5061"/>
    <lineage>
        <taxon>Eukaryota</taxon>
        <taxon>Fungi</taxon>
        <taxon>Dikarya</taxon>
        <taxon>Ascomycota</taxon>
        <taxon>Pezizomycotina</taxon>
        <taxon>Eurotiomycetes</taxon>
        <taxon>Eurotiomycetidae</taxon>
        <taxon>Eurotiales</taxon>
        <taxon>Aspergillaceae</taxon>
        <taxon>Aspergillus</taxon>
        <taxon>Aspergillus subgen. Circumdati</taxon>
    </lineage>
</organism>
<protein>
    <recommendedName>
        <fullName evidence="2">Heterokaryon incompatibility domain-containing protein</fullName>
    </recommendedName>
</protein>
<dbReference type="PANTHER" id="PTHR24148:SF64">
    <property type="entry name" value="HETEROKARYON INCOMPATIBILITY DOMAIN-CONTAINING PROTEIN"/>
    <property type="match status" value="1"/>
</dbReference>
<evidence type="ECO:0000256" key="1">
    <source>
        <dbReference type="SAM" id="MobiDB-lite"/>
    </source>
</evidence>
<evidence type="ECO:0000313" key="3">
    <source>
        <dbReference type="EMBL" id="GAQ39228.1"/>
    </source>
</evidence>
<dbReference type="InterPro" id="IPR010730">
    <property type="entry name" value="HET"/>
</dbReference>
<gene>
    <name evidence="3" type="ORF">ABL_03021</name>
</gene>